<reference evidence="3" key="1">
    <citation type="submission" date="2014-10" db="EMBL/GenBank/DDBJ databases">
        <authorList>
            <person name="King R."/>
        </authorList>
    </citation>
    <scope>NUCLEOTIDE SEQUENCE [LARGE SCALE GENOMIC DNA]</scope>
    <source>
        <strain evidence="3">A3/5</strain>
    </source>
</reference>
<dbReference type="PANTHER" id="PTHR33112">
    <property type="entry name" value="DOMAIN PROTEIN, PUTATIVE-RELATED"/>
    <property type="match status" value="1"/>
</dbReference>
<organism evidence="2 3">
    <name type="scientific">Fusarium venenatum</name>
    <dbReference type="NCBI Taxonomy" id="56646"/>
    <lineage>
        <taxon>Eukaryota</taxon>
        <taxon>Fungi</taxon>
        <taxon>Dikarya</taxon>
        <taxon>Ascomycota</taxon>
        <taxon>Pezizomycotina</taxon>
        <taxon>Sordariomycetes</taxon>
        <taxon>Hypocreomycetidae</taxon>
        <taxon>Hypocreales</taxon>
        <taxon>Nectriaceae</taxon>
        <taxon>Fusarium</taxon>
    </lineage>
</organism>
<protein>
    <recommendedName>
        <fullName evidence="1">Heterokaryon incompatibility domain-containing protein</fullName>
    </recommendedName>
</protein>
<name>A0A2L2T068_9HYPO</name>
<dbReference type="PANTHER" id="PTHR33112:SF11">
    <property type="entry name" value="HETEROKARYON INCOMPATIBILITY DOMAIN-CONTAINING PROTEIN"/>
    <property type="match status" value="1"/>
</dbReference>
<accession>A0A2L2T068</accession>
<sequence>MSLPKSYQEAILICLKLGIGFIWIDSLCIFQDSGDDWEREAITMQHVYGNSYLNICAAAAADSTEESFIGRSKGILEMPEVSTTWENSSKDSFFLHYDSMLHEDIAESPLRHRGWVYQEWYLSPRSLILSQNQLWWHCRHLESFMLGKPGPLVTLESAPVALSDSYINSASITDSAIVVHGNIIGPVSFEAQDGAIYLVDECNGERFEDLYFDENDGNGPLITSMDSRPFEKGKGVVGDVVRQMERLNDCAGSLYILPIAQMPPICEVYSLILYQPLHESSVFYRVGQTISTELVAARGFHYRVTHTPALGSLVTIL</sequence>
<dbReference type="Pfam" id="PF06985">
    <property type="entry name" value="HET"/>
    <property type="match status" value="1"/>
</dbReference>
<evidence type="ECO:0000313" key="3">
    <source>
        <dbReference type="Proteomes" id="UP000245910"/>
    </source>
</evidence>
<dbReference type="EMBL" id="LN649229">
    <property type="protein sequence ID" value="CEI63864.1"/>
    <property type="molecule type" value="Genomic_DNA"/>
</dbReference>
<feature type="domain" description="Heterokaryon incompatibility" evidence="1">
    <location>
        <begin position="2"/>
        <end position="119"/>
    </location>
</feature>
<dbReference type="AlphaFoldDB" id="A0A2L2T068"/>
<evidence type="ECO:0000259" key="1">
    <source>
        <dbReference type="Pfam" id="PF06985"/>
    </source>
</evidence>
<dbReference type="InterPro" id="IPR010730">
    <property type="entry name" value="HET"/>
</dbReference>
<evidence type="ECO:0000313" key="2">
    <source>
        <dbReference type="EMBL" id="CEI63864.1"/>
    </source>
</evidence>
<keyword evidence="3" id="KW-1185">Reference proteome</keyword>
<dbReference type="STRING" id="56646.A0A2L2T068"/>
<dbReference type="Proteomes" id="UP000245910">
    <property type="component" value="Chromosome I"/>
</dbReference>
<proteinExistence type="predicted"/>